<dbReference type="NCBIfam" id="TIGR00317">
    <property type="entry name" value="cobS"/>
    <property type="match status" value="1"/>
</dbReference>
<keyword evidence="12 19" id="KW-1133">Transmembrane helix</keyword>
<dbReference type="HAMAP" id="MF_00719">
    <property type="entry name" value="CobS"/>
    <property type="match status" value="1"/>
</dbReference>
<accession>A0A6S6M5J4</accession>
<comment type="function">
    <text evidence="14 19">Joins adenosylcobinamide-GDP and alpha-ribazole to generate adenosylcobalamin (Ado-cobalamin). Also synthesizes adenosylcobalamin 5'-phosphate from adenosylcobinamide-GDP and alpha-ribazole 5'-phosphate.</text>
</comment>
<evidence type="ECO:0000313" key="20">
    <source>
        <dbReference type="EMBL" id="BCG48953.1"/>
    </source>
</evidence>
<dbReference type="GO" id="GO:0008818">
    <property type="term" value="F:cobalamin 5'-phosphate synthase activity"/>
    <property type="evidence" value="ECO:0007669"/>
    <property type="project" value="UniProtKB-UniRule"/>
</dbReference>
<dbReference type="Pfam" id="PF02654">
    <property type="entry name" value="CobS"/>
    <property type="match status" value="1"/>
</dbReference>
<dbReference type="EMBL" id="AP023213">
    <property type="protein sequence ID" value="BCG48953.1"/>
    <property type="molecule type" value="Genomic_DNA"/>
</dbReference>
<evidence type="ECO:0000256" key="9">
    <source>
        <dbReference type="ARBA" id="ARBA00022679"/>
    </source>
</evidence>
<dbReference type="UniPathway" id="UPA00148">
    <property type="reaction ID" value="UER00238"/>
</dbReference>
<comment type="pathway">
    <text evidence="3 19">Cofactor biosynthesis; adenosylcobalamin biosynthesis; adenosylcobalamin from cob(II)yrinate a,c-diamide: step 7/7.</text>
</comment>
<name>A0A6S6M5J4_9BACT</name>
<evidence type="ECO:0000256" key="7">
    <source>
        <dbReference type="ARBA" id="ARBA00022475"/>
    </source>
</evidence>
<keyword evidence="11 19" id="KW-0460">Magnesium</keyword>
<comment type="cofactor">
    <cofactor evidence="1 19">
        <name>Mg(2+)</name>
        <dbReference type="ChEBI" id="CHEBI:18420"/>
    </cofactor>
</comment>
<evidence type="ECO:0000256" key="14">
    <source>
        <dbReference type="ARBA" id="ARBA00025228"/>
    </source>
</evidence>
<keyword evidence="9 19" id="KW-0808">Transferase</keyword>
<keyword evidence="8 19" id="KW-0169">Cobalamin biosynthesis</keyword>
<dbReference type="GO" id="GO:0051073">
    <property type="term" value="F:adenosylcobinamide-GDP ribazoletransferase activity"/>
    <property type="evidence" value="ECO:0007669"/>
    <property type="project" value="UniProtKB-UniRule"/>
</dbReference>
<reference evidence="20 21" key="1">
    <citation type="submission" date="2020-06" db="EMBL/GenBank/DDBJ databases">
        <title>Interaction of electrochemicaly active bacteria, Geobacter bremensis R4 on different carbon anode.</title>
        <authorList>
            <person name="Meng L."/>
            <person name="Yoshida N."/>
        </authorList>
    </citation>
    <scope>NUCLEOTIDE SEQUENCE [LARGE SCALE GENOMIC DNA]</scope>
    <source>
        <strain evidence="20 21">R4</strain>
    </source>
</reference>
<evidence type="ECO:0000256" key="10">
    <source>
        <dbReference type="ARBA" id="ARBA00022692"/>
    </source>
</evidence>
<protein>
    <recommendedName>
        <fullName evidence="6 19">Adenosylcobinamide-GDP ribazoletransferase</fullName>
        <ecNumber evidence="5 19">2.7.8.26</ecNumber>
    </recommendedName>
    <alternativeName>
        <fullName evidence="16 19">Cobalamin synthase</fullName>
    </alternativeName>
    <alternativeName>
        <fullName evidence="15 19">Cobalamin-5'-phosphate synthase</fullName>
    </alternativeName>
</protein>
<dbReference type="GO" id="GO:0009236">
    <property type="term" value="P:cobalamin biosynthetic process"/>
    <property type="evidence" value="ECO:0007669"/>
    <property type="project" value="UniProtKB-UniRule"/>
</dbReference>
<evidence type="ECO:0000256" key="18">
    <source>
        <dbReference type="ARBA" id="ARBA00049504"/>
    </source>
</evidence>
<proteinExistence type="inferred from homology"/>
<evidence type="ECO:0000313" key="21">
    <source>
        <dbReference type="Proteomes" id="UP000515472"/>
    </source>
</evidence>
<evidence type="ECO:0000256" key="2">
    <source>
        <dbReference type="ARBA" id="ARBA00004651"/>
    </source>
</evidence>
<evidence type="ECO:0000256" key="11">
    <source>
        <dbReference type="ARBA" id="ARBA00022842"/>
    </source>
</evidence>
<comment type="catalytic activity">
    <reaction evidence="18 19">
        <text>alpha-ribazole 5'-phosphate + adenosylcob(III)inamide-GDP = adenosylcob(III)alamin 5'-phosphate + GMP + H(+)</text>
        <dbReference type="Rhea" id="RHEA:23560"/>
        <dbReference type="ChEBI" id="CHEBI:15378"/>
        <dbReference type="ChEBI" id="CHEBI:57918"/>
        <dbReference type="ChEBI" id="CHEBI:58115"/>
        <dbReference type="ChEBI" id="CHEBI:60487"/>
        <dbReference type="ChEBI" id="CHEBI:60493"/>
        <dbReference type="EC" id="2.7.8.26"/>
    </reaction>
</comment>
<evidence type="ECO:0000256" key="4">
    <source>
        <dbReference type="ARBA" id="ARBA00010561"/>
    </source>
</evidence>
<keyword evidence="10 19" id="KW-0812">Transmembrane</keyword>
<evidence type="ECO:0000256" key="17">
    <source>
        <dbReference type="ARBA" id="ARBA00048623"/>
    </source>
</evidence>
<dbReference type="PANTHER" id="PTHR34148">
    <property type="entry name" value="ADENOSYLCOBINAMIDE-GDP RIBAZOLETRANSFERASE"/>
    <property type="match status" value="1"/>
</dbReference>
<evidence type="ECO:0000256" key="5">
    <source>
        <dbReference type="ARBA" id="ARBA00013200"/>
    </source>
</evidence>
<feature type="transmembrane region" description="Helical" evidence="19">
    <location>
        <begin position="191"/>
        <end position="212"/>
    </location>
</feature>
<evidence type="ECO:0000256" key="12">
    <source>
        <dbReference type="ARBA" id="ARBA00022989"/>
    </source>
</evidence>
<feature type="transmembrane region" description="Helical" evidence="19">
    <location>
        <begin position="60"/>
        <end position="78"/>
    </location>
</feature>
<dbReference type="KEGG" id="gbn:GEOBRER4_37030"/>
<evidence type="ECO:0000256" key="6">
    <source>
        <dbReference type="ARBA" id="ARBA00015850"/>
    </source>
</evidence>
<keyword evidence="13 19" id="KW-0472">Membrane</keyword>
<dbReference type="GO" id="GO:0005886">
    <property type="term" value="C:plasma membrane"/>
    <property type="evidence" value="ECO:0007669"/>
    <property type="project" value="UniProtKB-SubCell"/>
</dbReference>
<evidence type="ECO:0000256" key="13">
    <source>
        <dbReference type="ARBA" id="ARBA00023136"/>
    </source>
</evidence>
<sequence length="251" mass="26641">MRLFLIAFQFLTILPLPFAVRCEEEDLGLSMSFFPLVGLALGALLAGVDYLLAPLLPRSVGDLVLITLMSVATGALHLDGLSDVADGLAARGSRERFLEIMKDSRVGAVGAVALVLGLGLKYQALLAVPLQYKREALFLFPMAARCAQVQMTVGAKRARKDGLGSAFVGGAGLTQLMVACLLTFVAGYLLLGLTGVICLLFLFLLTWCLKLWSHQRLGGVTGDVIGCASELNEIFFLLVLLALLRQGGAGA</sequence>
<evidence type="ECO:0000256" key="1">
    <source>
        <dbReference type="ARBA" id="ARBA00001946"/>
    </source>
</evidence>
<evidence type="ECO:0000256" key="8">
    <source>
        <dbReference type="ARBA" id="ARBA00022573"/>
    </source>
</evidence>
<comment type="catalytic activity">
    <reaction evidence="17 19">
        <text>alpha-ribazole + adenosylcob(III)inamide-GDP = adenosylcob(III)alamin + GMP + H(+)</text>
        <dbReference type="Rhea" id="RHEA:16049"/>
        <dbReference type="ChEBI" id="CHEBI:10329"/>
        <dbReference type="ChEBI" id="CHEBI:15378"/>
        <dbReference type="ChEBI" id="CHEBI:18408"/>
        <dbReference type="ChEBI" id="CHEBI:58115"/>
        <dbReference type="ChEBI" id="CHEBI:60487"/>
        <dbReference type="EC" id="2.7.8.26"/>
    </reaction>
</comment>
<feature type="transmembrane region" description="Helical" evidence="19">
    <location>
        <begin position="166"/>
        <end position="185"/>
    </location>
</feature>
<evidence type="ECO:0000256" key="3">
    <source>
        <dbReference type="ARBA" id="ARBA00004663"/>
    </source>
</evidence>
<evidence type="ECO:0000256" key="15">
    <source>
        <dbReference type="ARBA" id="ARBA00032605"/>
    </source>
</evidence>
<dbReference type="EC" id="2.7.8.26" evidence="5 19"/>
<dbReference type="AlphaFoldDB" id="A0A6S6M5J4"/>
<keyword evidence="21" id="KW-1185">Reference proteome</keyword>
<feature type="transmembrane region" description="Helical" evidence="19">
    <location>
        <begin position="106"/>
        <end position="128"/>
    </location>
</feature>
<comment type="subcellular location">
    <subcellularLocation>
        <location evidence="2 19">Cell membrane</location>
        <topology evidence="2 19">Multi-pass membrane protein</topology>
    </subcellularLocation>
</comment>
<keyword evidence="7 19" id="KW-1003">Cell membrane</keyword>
<organism evidence="20 21">
    <name type="scientific">Citrifermentans bremense</name>
    <dbReference type="NCBI Taxonomy" id="60035"/>
    <lineage>
        <taxon>Bacteria</taxon>
        <taxon>Pseudomonadati</taxon>
        <taxon>Thermodesulfobacteriota</taxon>
        <taxon>Desulfuromonadia</taxon>
        <taxon>Geobacterales</taxon>
        <taxon>Geobacteraceae</taxon>
        <taxon>Citrifermentans</taxon>
    </lineage>
</organism>
<evidence type="ECO:0000256" key="16">
    <source>
        <dbReference type="ARBA" id="ARBA00032853"/>
    </source>
</evidence>
<feature type="transmembrane region" description="Helical" evidence="19">
    <location>
        <begin position="32"/>
        <end position="53"/>
    </location>
</feature>
<evidence type="ECO:0000256" key="19">
    <source>
        <dbReference type="HAMAP-Rule" id="MF_00719"/>
    </source>
</evidence>
<dbReference type="Proteomes" id="UP000515472">
    <property type="component" value="Chromosome"/>
</dbReference>
<dbReference type="RefSeq" id="WP_185243543.1">
    <property type="nucleotide sequence ID" value="NZ_AP023213.1"/>
</dbReference>
<dbReference type="PANTHER" id="PTHR34148:SF1">
    <property type="entry name" value="ADENOSYLCOBINAMIDE-GDP RIBAZOLETRANSFERASE"/>
    <property type="match status" value="1"/>
</dbReference>
<gene>
    <name evidence="19" type="primary">cobS</name>
    <name evidence="20" type="ORF">GEOBRER4_n3849</name>
</gene>
<comment type="similarity">
    <text evidence="4 19">Belongs to the CobS family.</text>
</comment>
<dbReference type="InterPro" id="IPR003805">
    <property type="entry name" value="CobS"/>
</dbReference>